<dbReference type="Pfam" id="PF09963">
    <property type="entry name" value="DUF2197"/>
    <property type="match status" value="1"/>
</dbReference>
<sequence>MQVQCTLCDRIDSLEDNTLQAKRLRNRRIYMYLCRTCYERIDNKTKQRHATGKFQLYNEKKEKDHLF</sequence>
<name>A0A495ABI4_9BACI</name>
<evidence type="ECO:0000313" key="2">
    <source>
        <dbReference type="Proteomes" id="UP000269301"/>
    </source>
</evidence>
<protein>
    <submittedName>
        <fullName evidence="1">DUF2197 domain-containing protein</fullName>
    </submittedName>
</protein>
<gene>
    <name evidence="1" type="ORF">D8M06_00720</name>
</gene>
<reference evidence="1 2" key="1">
    <citation type="journal article" date="2016" name="Int. J. Syst. Evol. Microbiol.">
        <title>Oceanobacillus halophilus sp. nov., a novel moderately halophilic bacterium from a hypersaline lake.</title>
        <authorList>
            <person name="Amoozegar M.A."/>
            <person name="Bagheri M."/>
            <person name="Makhdoumi A."/>
            <person name="Nikou M.M."/>
            <person name="Fazeli S.A.S."/>
            <person name="Schumann P."/>
            <person name="Sproer C."/>
            <person name="Sanchez-Porro C."/>
            <person name="Ventosa A."/>
        </authorList>
    </citation>
    <scope>NUCLEOTIDE SEQUENCE [LARGE SCALE GENOMIC DNA]</scope>
    <source>
        <strain evidence="1 2">DSM 23996</strain>
    </source>
</reference>
<accession>A0A495ABI4</accession>
<dbReference type="AlphaFoldDB" id="A0A495ABI4"/>
<dbReference type="InterPro" id="IPR019241">
    <property type="entry name" value="DUF2197"/>
</dbReference>
<dbReference type="EMBL" id="RBZP01000001">
    <property type="protein sequence ID" value="RKQ37358.1"/>
    <property type="molecule type" value="Genomic_DNA"/>
</dbReference>
<organism evidence="1 2">
    <name type="scientific">Oceanobacillus halophilus</name>
    <dbReference type="NCBI Taxonomy" id="930130"/>
    <lineage>
        <taxon>Bacteria</taxon>
        <taxon>Bacillati</taxon>
        <taxon>Bacillota</taxon>
        <taxon>Bacilli</taxon>
        <taxon>Bacillales</taxon>
        <taxon>Bacillaceae</taxon>
        <taxon>Oceanobacillus</taxon>
    </lineage>
</organism>
<proteinExistence type="predicted"/>
<keyword evidence="2" id="KW-1185">Reference proteome</keyword>
<evidence type="ECO:0000313" key="1">
    <source>
        <dbReference type="EMBL" id="RKQ37358.1"/>
    </source>
</evidence>
<comment type="caution">
    <text evidence="1">The sequence shown here is derived from an EMBL/GenBank/DDBJ whole genome shotgun (WGS) entry which is preliminary data.</text>
</comment>
<dbReference type="Proteomes" id="UP000269301">
    <property type="component" value="Unassembled WGS sequence"/>
</dbReference>
<dbReference type="OrthoDB" id="2989868at2"/>